<dbReference type="EMBL" id="QSGO01000004">
    <property type="protein sequence ID" value="RHB36554.1"/>
    <property type="molecule type" value="Genomic_DNA"/>
</dbReference>
<evidence type="ECO:0000256" key="5">
    <source>
        <dbReference type="ARBA" id="ARBA00023239"/>
    </source>
</evidence>
<dbReference type="InterPro" id="IPR011071">
    <property type="entry name" value="Lyase_8-like_C"/>
</dbReference>
<evidence type="ECO:0000256" key="4">
    <source>
        <dbReference type="ARBA" id="ARBA00022837"/>
    </source>
</evidence>
<dbReference type="InterPro" id="IPR015176">
    <property type="entry name" value="Lyase_N"/>
</dbReference>
<dbReference type="Gene3D" id="2.60.120.260">
    <property type="entry name" value="Galactose-binding domain-like"/>
    <property type="match status" value="3"/>
</dbReference>
<dbReference type="InterPro" id="IPR011013">
    <property type="entry name" value="Gal_mutarotase_sf_dom"/>
</dbReference>
<evidence type="ECO:0000259" key="9">
    <source>
        <dbReference type="Pfam" id="PF15425"/>
    </source>
</evidence>
<dbReference type="InterPro" id="IPR008929">
    <property type="entry name" value="Chondroitin_lyas"/>
</dbReference>
<evidence type="ECO:0000259" key="7">
    <source>
        <dbReference type="Pfam" id="PF09092"/>
    </source>
</evidence>
<dbReference type="GO" id="GO:0006027">
    <property type="term" value="P:glycosaminoglycan catabolic process"/>
    <property type="evidence" value="ECO:0007669"/>
    <property type="project" value="InterPro"/>
</dbReference>
<comment type="similarity">
    <text evidence="2">Belongs to the polysaccharide lyase 8 family.</text>
</comment>
<feature type="domain" description="Lyase N-terminal" evidence="7">
    <location>
        <begin position="690"/>
        <end position="843"/>
    </location>
</feature>
<dbReference type="Proteomes" id="UP000284379">
    <property type="component" value="Unassembled WGS sequence"/>
</dbReference>
<evidence type="ECO:0000256" key="3">
    <source>
        <dbReference type="ARBA" id="ARBA00011245"/>
    </source>
</evidence>
<keyword evidence="5" id="KW-0456">Lyase</keyword>
<organism evidence="10 11">
    <name type="scientific">Bacteroides nordii</name>
    <dbReference type="NCBI Taxonomy" id="291645"/>
    <lineage>
        <taxon>Bacteria</taxon>
        <taxon>Pseudomonadati</taxon>
        <taxon>Bacteroidota</taxon>
        <taxon>Bacteroidia</taxon>
        <taxon>Bacteroidales</taxon>
        <taxon>Bacteroidaceae</taxon>
        <taxon>Bacteroides</taxon>
    </lineage>
</organism>
<evidence type="ECO:0000313" key="10">
    <source>
        <dbReference type="EMBL" id="RHB36554.1"/>
    </source>
</evidence>
<dbReference type="InterPro" id="IPR008979">
    <property type="entry name" value="Galactose-bd-like_sf"/>
</dbReference>
<protein>
    <submittedName>
        <fullName evidence="10">DUF4627 domain-containing protein</fullName>
    </submittedName>
</protein>
<dbReference type="GO" id="GO:0030246">
    <property type="term" value="F:carbohydrate binding"/>
    <property type="evidence" value="ECO:0007669"/>
    <property type="project" value="InterPro"/>
</dbReference>
<dbReference type="SUPFAM" id="SSF49863">
    <property type="entry name" value="Hyaluronate lyase-like, C-terminal domain"/>
    <property type="match status" value="1"/>
</dbReference>
<comment type="subunit">
    <text evidence="3">Monomer.</text>
</comment>
<dbReference type="SUPFAM" id="SSF74650">
    <property type="entry name" value="Galactose mutarotase-like"/>
    <property type="match status" value="1"/>
</dbReference>
<dbReference type="InterPro" id="IPR003159">
    <property type="entry name" value="Lyase_8_central_dom"/>
</dbReference>
<accession>A0A413VSU4</accession>
<dbReference type="Gene3D" id="2.60.120.430">
    <property type="entry name" value="Galactose-binding lectin"/>
    <property type="match status" value="1"/>
</dbReference>
<dbReference type="SUPFAM" id="SSF48230">
    <property type="entry name" value="Chondroitin AC/alginate lyase"/>
    <property type="match status" value="1"/>
</dbReference>
<dbReference type="Pfam" id="PF15425">
    <property type="entry name" value="DUF4627"/>
    <property type="match status" value="1"/>
</dbReference>
<feature type="domain" description="Polysaccharide lyase family 8 central" evidence="6">
    <location>
        <begin position="1214"/>
        <end position="1495"/>
    </location>
</feature>
<comment type="caution">
    <text evidence="10">The sequence shown here is derived from an EMBL/GenBank/DDBJ whole genome shotgun (WGS) entry which is preliminary data.</text>
</comment>
<dbReference type="GO" id="GO:0005975">
    <property type="term" value="P:carbohydrate metabolic process"/>
    <property type="evidence" value="ECO:0007669"/>
    <property type="project" value="InterPro"/>
</dbReference>
<name>A0A413VSU4_9BACE</name>
<dbReference type="PANTHER" id="PTHR37322">
    <property type="match status" value="1"/>
</dbReference>
<reference evidence="10 11" key="1">
    <citation type="submission" date="2018-08" db="EMBL/GenBank/DDBJ databases">
        <title>A genome reference for cultivated species of the human gut microbiota.</title>
        <authorList>
            <person name="Zou Y."/>
            <person name="Xue W."/>
            <person name="Luo G."/>
        </authorList>
    </citation>
    <scope>NUCLEOTIDE SEQUENCE [LARGE SCALE GENOMIC DNA]</scope>
    <source>
        <strain evidence="10 11">AM40-30BH</strain>
    </source>
</reference>
<dbReference type="InterPro" id="IPR027959">
    <property type="entry name" value="DUF4627"/>
</dbReference>
<comment type="cofactor">
    <cofactor evidence="1">
        <name>Ca(2+)</name>
        <dbReference type="ChEBI" id="CHEBI:29108"/>
    </cofactor>
</comment>
<dbReference type="PANTHER" id="PTHR37322:SF3">
    <property type="entry name" value="CHONDROITIN SULFATE ABC EXOLYASE"/>
    <property type="match status" value="1"/>
</dbReference>
<evidence type="ECO:0000259" key="8">
    <source>
        <dbReference type="Pfam" id="PF09093"/>
    </source>
</evidence>
<dbReference type="Gene3D" id="1.50.10.100">
    <property type="entry name" value="Chondroitin AC/alginate lyase"/>
    <property type="match status" value="1"/>
</dbReference>
<evidence type="ECO:0000256" key="2">
    <source>
        <dbReference type="ARBA" id="ARBA00006699"/>
    </source>
</evidence>
<sequence>MTLNDAVDATDVDLTNFTLCFQGENADKNILIDDVKLELVKDLSEPEQPEEPGDALIKDSGFDNADFAKTFDTTPSVFGEWVTYKDPKNEKNEVSYAVVDDATKGKVASYTGKPSSWYTSFFAQRIETTAKKGIYKLSFWGKSTDGGKVKTYIRLTDAAGGDVQKFFIKETGKPSDPASKWYGSFYSTSLTTEWTEYSVEFDFTKTIASMYSVPLSDAKDADEVDWTNFSICFQGDIEAKTILIDDVKLELVKDLSEPEPEEPTDLIKDADFNDADFTKTFDASPAIFGEWLTYKDPANEKAAISYAVVDDATKGKVASYTGKPSSWYTSFFAQRIETTAKKGIYKLSFWGKSADGGKAKVFIRLTDAGGKDVQKFFIKETGKPSDPASKWYGSYFNTSLTTEWAEYSVEFDLTKTITSMYSVPLSDAKDADEIDLTNFSICFQGDVADKTILIDNVSFILVKDLSDPEEPDQPGENLVKDSGFESNPDLTLQLEEPKVLGQWVAYKDQQYETKPVTITVSDDATQGKVVAITGQTFSWYTTVLSQRIEGTIPQGIYRFSFLGRSDDGGQLRIYTRTTDADNSNTNNFFIKETGKPSDPTQKWYGCWQNFTLTSTWKEYYVDFNLSKTANSMYQWTFDQGIVKNATDVDLTNMNICFLGNKENATVYIDNVSFTKIADIDEEDQKLIIQYDFEEATVPSEWKATGSELSLTKEHFKKGVQALCWNAADKATLELPFSKNLAVSPQNAAFFNIYSTSANNDTIYTEFLDANDKVVKKATILVNFKGWREFSRAYDEYANKANASVKKVRFIYAAKEGNGQKILLDNVDFNAVVDSKRQYPDMMVLDTEYLNADNSRLLKVYNFGADVVPGTATEAEIADLNTLKPQFARTPVGNTGKIRELLSKVSAMNIVRNSDGTVSGNVMPTPKELTLDYLKELSSDIEIMAASVNNQQVKTAFNNLVDLIIDQGILYNFSGLTYSDYTNVKGIPAGFLNAMNAYTDEQRTEIVKGVKWMIEFNLAYAPLEYILSQFSSDYIYNFLPNLYTCAVNAADQNEAVENLKGLTQLLENASEYAPGSNDILKPDGTGFHHNTQYNNYMYAYNTWVEYISYLKGTSFRINKDAYERIKKAVVTLYMMSTKSENDIHLFANSMAGRHPLIGGTEITFKKDLFKKLIETGGDILGTGIDAELAAQYNYFFMEDFYTGVNKADVDGFYQFNYSPAGIYRQNNWVATMRCPTTKFWGGEVYSKTNRFGRYQAHGTLEVMYDGAMENSGFPKKNASLGTKVTGGWDWNVEAGATTVHYTSWKEMMPNKNVTDRFDQYSKTTNFAGALAWKDCGMFGAEFDQDDSWGSLRFTPTNLTFKKSVYAFDGMLISLGSNISASGAYGDDMITATNLFQGIDSEVSGELVVNGETMAAGAETKTNDSSADLWMVTPQGTGYFVPKGNDPIIIKHGEQSSPNETGDNVDDPVTVTAAKAYINHGVKTSGKEYVFVAVPATNATDMAELAAKMANKGGEIFEIKAQNEKLHALAYKPAKVTAYSIFTAVDGLNFGRLKSTASEMLLMEKPGVNDKMLSLAISNPNLRPQKDGNDPEGKRWIATPTQTSIVLDGEWVMNGDAIDGVTITPQSDKTTKIDLTLTEGEPVYIDLVDKDAVGITTVDQSEQAHVYTAGHDVFVVNAVGTAMVYDVAGQVIKSVDVDGSARFTLDQQGCYIVKISDKTVKVVIR</sequence>
<dbReference type="SUPFAM" id="SSF49785">
    <property type="entry name" value="Galactose-binding domain-like"/>
    <property type="match status" value="1"/>
</dbReference>
<dbReference type="InterPro" id="IPR015177">
    <property type="entry name" value="Lyase_catalyt"/>
</dbReference>
<dbReference type="InterPro" id="IPR039174">
    <property type="entry name" value="Chondroitin_ABC_lyase"/>
</dbReference>
<feature type="domain" description="DUF4627" evidence="9">
    <location>
        <begin position="266"/>
        <end position="421"/>
    </location>
</feature>
<feature type="domain" description="Lyase catalytic" evidence="8">
    <location>
        <begin position="948"/>
        <end position="1191"/>
    </location>
</feature>
<dbReference type="Gene3D" id="2.70.98.10">
    <property type="match status" value="1"/>
</dbReference>
<dbReference type="GO" id="GO:0003824">
    <property type="term" value="F:catalytic activity"/>
    <property type="evidence" value="ECO:0007669"/>
    <property type="project" value="InterPro"/>
</dbReference>
<evidence type="ECO:0000259" key="6">
    <source>
        <dbReference type="Pfam" id="PF02278"/>
    </source>
</evidence>
<dbReference type="Pfam" id="PF09093">
    <property type="entry name" value="Lyase_catalyt"/>
    <property type="match status" value="1"/>
</dbReference>
<evidence type="ECO:0000256" key="1">
    <source>
        <dbReference type="ARBA" id="ARBA00001913"/>
    </source>
</evidence>
<dbReference type="Pfam" id="PF02278">
    <property type="entry name" value="Lyase_8"/>
    <property type="match status" value="1"/>
</dbReference>
<keyword evidence="4" id="KW-0106">Calcium</keyword>
<proteinExistence type="inferred from homology"/>
<dbReference type="Gene3D" id="2.60.220.10">
    <property type="entry name" value="Polysaccharide lyase family 8-like, C-terminal"/>
    <property type="match status" value="1"/>
</dbReference>
<dbReference type="Pfam" id="PF09092">
    <property type="entry name" value="Lyase_N"/>
    <property type="match status" value="1"/>
</dbReference>
<gene>
    <name evidence="10" type="ORF">DW888_06895</name>
</gene>
<evidence type="ECO:0000313" key="11">
    <source>
        <dbReference type="Proteomes" id="UP000284379"/>
    </source>
</evidence>
<dbReference type="InterPro" id="IPR014718">
    <property type="entry name" value="GH-type_carb-bd"/>
</dbReference>